<dbReference type="EMBL" id="CAJVPG010000088">
    <property type="protein sequence ID" value="CAG8323090.1"/>
    <property type="molecule type" value="Genomic_DNA"/>
</dbReference>
<sequence length="159" mass="17739">MADYTVNGPLQEYPEWDLYHISECLEDHGVRHCIAGDAIIATLGYPLVICDFYLAVADEQLEDALTVVLQQGFQETRGHDVYVDKDATITPSGWPGHTLKMTSASPWAPAVVLVPSSFWHIELSELSLSTNTFLHPGTRCRFPKRSFYLDGKCYSVDAS</sequence>
<dbReference type="OrthoDB" id="4175694at2759"/>
<organism evidence="1 2">
    <name type="scientific">Penicillium salamii</name>
    <dbReference type="NCBI Taxonomy" id="1612424"/>
    <lineage>
        <taxon>Eukaryota</taxon>
        <taxon>Fungi</taxon>
        <taxon>Dikarya</taxon>
        <taxon>Ascomycota</taxon>
        <taxon>Pezizomycotina</taxon>
        <taxon>Eurotiomycetes</taxon>
        <taxon>Eurotiomycetidae</taxon>
        <taxon>Eurotiales</taxon>
        <taxon>Aspergillaceae</taxon>
        <taxon>Penicillium</taxon>
    </lineage>
</organism>
<reference evidence="1" key="1">
    <citation type="submission" date="2021-07" db="EMBL/GenBank/DDBJ databases">
        <authorList>
            <person name="Branca A.L. A."/>
        </authorList>
    </citation>
    <scope>NUCLEOTIDE SEQUENCE</scope>
</reference>
<gene>
    <name evidence="1" type="ORF">PSALAMII_LOCUS2411</name>
</gene>
<name>A0A9W4ILT0_9EURO</name>
<comment type="caution">
    <text evidence="1">The sequence shown here is derived from an EMBL/GenBank/DDBJ whole genome shotgun (WGS) entry which is preliminary data.</text>
</comment>
<accession>A0A9W4ILT0</accession>
<evidence type="ECO:0000313" key="2">
    <source>
        <dbReference type="Proteomes" id="UP001152649"/>
    </source>
</evidence>
<protein>
    <submittedName>
        <fullName evidence="1">Uncharacterized protein</fullName>
    </submittedName>
</protein>
<evidence type="ECO:0000313" key="1">
    <source>
        <dbReference type="EMBL" id="CAG8323090.1"/>
    </source>
</evidence>
<dbReference type="AlphaFoldDB" id="A0A9W4ILT0"/>
<keyword evidence="2" id="KW-1185">Reference proteome</keyword>
<proteinExistence type="predicted"/>
<dbReference type="Proteomes" id="UP001152649">
    <property type="component" value="Unassembled WGS sequence"/>
</dbReference>